<reference evidence="1 2" key="1">
    <citation type="journal article" date="2005" name="Infect. Immun.">
        <title>Comparative genomic analysis of Chlamydia trachomatis oculotropic and genitotropic strains.</title>
        <authorList>
            <person name="Carlson J.H."/>
            <person name="Porcella S.F."/>
            <person name="McClarty G."/>
            <person name="Caldwell H.D."/>
        </authorList>
    </citation>
    <scope>NUCLEOTIDE SEQUENCE [LARGE SCALE GENOMIC DNA]</scope>
    <source>
        <strain evidence="2">ATCC VR-571B / DSM 19440 / HAR-13</strain>
    </source>
</reference>
<dbReference type="RefSeq" id="WP_009871518.1">
    <property type="nucleotide sequence ID" value="NC_007429.1"/>
</dbReference>
<name>A0A0H2X0S1_CHLTA</name>
<dbReference type="HOGENOM" id="CLU_3097066_0_0_0"/>
<dbReference type="EMBL" id="CP000051">
    <property type="protein sequence ID" value="AAX50432.1"/>
    <property type="molecule type" value="Genomic_DNA"/>
</dbReference>
<proteinExistence type="predicted"/>
<sequence length="63" mass="7185">MLRLFCLGYFPQLFEKQKNLLEDLIYNKLFVEKTVVMGEGACVVNLAIGGGRPFYFKTSTEFG</sequence>
<dbReference type="Proteomes" id="UP000002532">
    <property type="component" value="Chromosome"/>
</dbReference>
<protein>
    <submittedName>
        <fullName evidence="1">Uncharacterized protein</fullName>
    </submittedName>
</protein>
<gene>
    <name evidence="1" type="ordered locus">CTA_0188</name>
</gene>
<evidence type="ECO:0000313" key="1">
    <source>
        <dbReference type="EMBL" id="AAX50432.1"/>
    </source>
</evidence>
<keyword evidence="2" id="KW-1185">Reference proteome</keyword>
<accession>A0A0H2X0S1</accession>
<dbReference type="KEGG" id="cta:CTA_0188"/>
<organism evidence="1 2">
    <name type="scientific">Chlamydia trachomatis serovar A (strain ATCC VR-571B / DSM 19440 / HAR-13)</name>
    <dbReference type="NCBI Taxonomy" id="315277"/>
    <lineage>
        <taxon>Bacteria</taxon>
        <taxon>Pseudomonadati</taxon>
        <taxon>Chlamydiota</taxon>
        <taxon>Chlamydiia</taxon>
        <taxon>Chlamydiales</taxon>
        <taxon>Chlamydiaceae</taxon>
        <taxon>Chlamydia/Chlamydophila group</taxon>
        <taxon>Chlamydia</taxon>
    </lineage>
</organism>
<evidence type="ECO:0000313" key="2">
    <source>
        <dbReference type="Proteomes" id="UP000002532"/>
    </source>
</evidence>
<dbReference type="AlphaFoldDB" id="A0A0H2X0S1"/>